<feature type="compositionally biased region" description="Low complexity" evidence="5">
    <location>
        <begin position="191"/>
        <end position="212"/>
    </location>
</feature>
<dbReference type="GO" id="GO:0022841">
    <property type="term" value="F:potassium ion leak channel activity"/>
    <property type="evidence" value="ECO:0007669"/>
    <property type="project" value="TreeGrafter"/>
</dbReference>
<dbReference type="InterPro" id="IPR001779">
    <property type="entry name" value="2pore_dom_K_chnl_TWIK1"/>
</dbReference>
<dbReference type="RefSeq" id="XP_054855048.1">
    <property type="nucleotide sequence ID" value="XM_054999073.1"/>
</dbReference>
<comment type="subcellular location">
    <subcellularLocation>
        <location evidence="1">Membrane</location>
        <topology evidence="1">Multi-pass membrane protein</topology>
    </subcellularLocation>
</comment>
<evidence type="ECO:0000256" key="1">
    <source>
        <dbReference type="ARBA" id="ARBA00004141"/>
    </source>
</evidence>
<feature type="region of interest" description="Disordered" evidence="5">
    <location>
        <begin position="169"/>
        <end position="222"/>
    </location>
</feature>
<protein>
    <submittedName>
        <fullName evidence="7">Transcription initiation factor TFIID subunit 4-like isoform X1</fullName>
    </submittedName>
</protein>
<dbReference type="AlphaFoldDB" id="A0AA97LGB8"/>
<evidence type="ECO:0000256" key="4">
    <source>
        <dbReference type="ARBA" id="ARBA00023136"/>
    </source>
</evidence>
<dbReference type="GO" id="GO:0030322">
    <property type="term" value="P:stabilization of membrane potential"/>
    <property type="evidence" value="ECO:0007669"/>
    <property type="project" value="TreeGrafter"/>
</dbReference>
<dbReference type="PRINTS" id="PR01096">
    <property type="entry name" value="TWIK1CHANNEL"/>
</dbReference>
<keyword evidence="4" id="KW-0472">Membrane</keyword>
<keyword evidence="2" id="KW-0812">Transmembrane</keyword>
<dbReference type="PANTHER" id="PTHR11003:SF28">
    <property type="entry name" value="POTASSIUM CHANNEL SUBFAMILY K MEMBER 6"/>
    <property type="match status" value="1"/>
</dbReference>
<dbReference type="Proteomes" id="UP001190640">
    <property type="component" value="Chromosome 15"/>
</dbReference>
<dbReference type="FunFam" id="1.10.287.70:FF:000360">
    <property type="entry name" value="Potassium two pore domain channel subfamily K member 6"/>
    <property type="match status" value="1"/>
</dbReference>
<accession>A0AA97LGB8</accession>
<name>A0AA97LGB8_EUBMA</name>
<evidence type="ECO:0000313" key="6">
    <source>
        <dbReference type="Proteomes" id="UP001190640"/>
    </source>
</evidence>
<dbReference type="Gene3D" id="1.10.287.70">
    <property type="match status" value="1"/>
</dbReference>
<evidence type="ECO:0000256" key="5">
    <source>
        <dbReference type="SAM" id="MobiDB-lite"/>
    </source>
</evidence>
<keyword evidence="3" id="KW-1133">Transmembrane helix</keyword>
<dbReference type="PANTHER" id="PTHR11003">
    <property type="entry name" value="POTASSIUM CHANNEL, SUBFAMILY K"/>
    <property type="match status" value="1"/>
</dbReference>
<keyword evidence="6" id="KW-1185">Reference proteome</keyword>
<dbReference type="GO" id="GO:0005886">
    <property type="term" value="C:plasma membrane"/>
    <property type="evidence" value="ECO:0007669"/>
    <property type="project" value="TreeGrafter"/>
</dbReference>
<dbReference type="GO" id="GO:0015271">
    <property type="term" value="F:outward rectifier potassium channel activity"/>
    <property type="evidence" value="ECO:0007669"/>
    <property type="project" value="TreeGrafter"/>
</dbReference>
<feature type="region of interest" description="Disordered" evidence="5">
    <location>
        <begin position="275"/>
        <end position="384"/>
    </location>
</feature>
<feature type="compositionally biased region" description="Low complexity" evidence="5">
    <location>
        <begin position="278"/>
        <end position="289"/>
    </location>
</feature>
<dbReference type="InterPro" id="IPR003280">
    <property type="entry name" value="2pore_dom_K_chnl"/>
</dbReference>
<feature type="compositionally biased region" description="Basic residues" evidence="5">
    <location>
        <begin position="169"/>
        <end position="190"/>
    </location>
</feature>
<evidence type="ECO:0000256" key="2">
    <source>
        <dbReference type="ARBA" id="ARBA00022692"/>
    </source>
</evidence>
<gene>
    <name evidence="7" type="primary">LOC129343075</name>
</gene>
<dbReference type="GeneID" id="129343075"/>
<sequence>MRRCALLAFFALGYAGYLLLGALVISAVERPYESRLRAELRELKAAFLDSSPCLPEAALERFLGAVLSANRHGVALLHNASAAPSNWDFASAFFFCSTLITTVGDAKVLPVRDRTDLQRPRVRVTLWKAASHCNRGHLHNHPSRLRLHHAAVGRREGLLPLLRAAGRALHHAGAHGHRATPGGRARRRPARAPGAEVGLPAAEPLLRAPAPAGRGGAGGLLPGARRRLQRPGGVLELPGRLLLLLHLPLHHRPGGLRPGRAAGPALPPSLQDLRHGLPATGTPGHAPAAPDLPQGCRTARPLRHGLAPAGATLRGPRAHPGGPGASLGAGACRKHARAGPTQRWRASQLRLHQQVAREPRLQEEGPGRPAPPPEASPGPCWKDTPPPPIFTPFSLAGSLLIPNSWVRGMLPAAIQIYLCRCLFFKVEW</sequence>
<organism evidence="6 7">
    <name type="scientific">Eublepharis macularius</name>
    <name type="common">Leopard gecko</name>
    <name type="synonym">Cyrtodactylus macularius</name>
    <dbReference type="NCBI Taxonomy" id="481883"/>
    <lineage>
        <taxon>Eukaryota</taxon>
        <taxon>Metazoa</taxon>
        <taxon>Chordata</taxon>
        <taxon>Craniata</taxon>
        <taxon>Vertebrata</taxon>
        <taxon>Euteleostomi</taxon>
        <taxon>Lepidosauria</taxon>
        <taxon>Squamata</taxon>
        <taxon>Bifurcata</taxon>
        <taxon>Gekkota</taxon>
        <taxon>Eublepharidae</taxon>
        <taxon>Eublepharinae</taxon>
        <taxon>Eublepharis</taxon>
    </lineage>
</organism>
<proteinExistence type="predicted"/>
<evidence type="ECO:0000313" key="7">
    <source>
        <dbReference type="RefSeq" id="XP_054855048.1"/>
    </source>
</evidence>
<reference evidence="7" key="1">
    <citation type="submission" date="2025-08" db="UniProtKB">
        <authorList>
            <consortium name="RefSeq"/>
        </authorList>
    </citation>
    <scope>IDENTIFICATION</scope>
    <source>
        <tissue evidence="7">Blood</tissue>
    </source>
</reference>
<dbReference type="KEGG" id="emc:129343075"/>
<evidence type="ECO:0000256" key="3">
    <source>
        <dbReference type="ARBA" id="ARBA00022989"/>
    </source>
</evidence>
<feature type="compositionally biased region" description="Basic and acidic residues" evidence="5">
    <location>
        <begin position="355"/>
        <end position="366"/>
    </location>
</feature>
<dbReference type="SUPFAM" id="SSF81324">
    <property type="entry name" value="Voltage-gated potassium channels"/>
    <property type="match status" value="1"/>
</dbReference>